<feature type="transmembrane region" description="Helical" evidence="1">
    <location>
        <begin position="68"/>
        <end position="88"/>
    </location>
</feature>
<evidence type="ECO:0000313" key="2">
    <source>
        <dbReference type="EMBL" id="PHL00089.1"/>
    </source>
</evidence>
<keyword evidence="1" id="KW-1133">Transmembrane helix</keyword>
<dbReference type="AlphaFoldDB" id="A0A2G0CJE0"/>
<dbReference type="Gene3D" id="1.20.120.1760">
    <property type="match status" value="1"/>
</dbReference>
<dbReference type="InterPro" id="IPR043130">
    <property type="entry name" value="CDP-OH_PTrfase_TM_dom"/>
</dbReference>
<name>A0A2G0CJE0_9BACT</name>
<dbReference type="EMBL" id="PDLO01000001">
    <property type="protein sequence ID" value="PHL00089.1"/>
    <property type="molecule type" value="Genomic_DNA"/>
</dbReference>
<dbReference type="RefSeq" id="WP_099105067.1">
    <property type="nucleotide sequence ID" value="NZ_JAATJF010000001.1"/>
</dbReference>
<evidence type="ECO:0008006" key="4">
    <source>
        <dbReference type="Google" id="ProtNLM"/>
    </source>
</evidence>
<feature type="transmembrane region" description="Helical" evidence="1">
    <location>
        <begin position="179"/>
        <end position="201"/>
    </location>
</feature>
<organism evidence="2 3">
    <name type="scientific">Neolewinella marina</name>
    <dbReference type="NCBI Taxonomy" id="438751"/>
    <lineage>
        <taxon>Bacteria</taxon>
        <taxon>Pseudomonadati</taxon>
        <taxon>Bacteroidota</taxon>
        <taxon>Saprospiria</taxon>
        <taxon>Saprospirales</taxon>
        <taxon>Lewinellaceae</taxon>
        <taxon>Neolewinella</taxon>
    </lineage>
</organism>
<feature type="transmembrane region" description="Helical" evidence="1">
    <location>
        <begin position="7"/>
        <end position="29"/>
    </location>
</feature>
<feature type="transmembrane region" description="Helical" evidence="1">
    <location>
        <begin position="127"/>
        <end position="145"/>
    </location>
</feature>
<accession>A0A2G0CJE0</accession>
<reference evidence="2 3" key="1">
    <citation type="submission" date="2017-10" db="EMBL/GenBank/DDBJ databases">
        <title>The draft genome sequence of Lewinella marina KCTC 32374.</title>
        <authorList>
            <person name="Wang K."/>
        </authorList>
    </citation>
    <scope>NUCLEOTIDE SEQUENCE [LARGE SCALE GENOMIC DNA]</scope>
    <source>
        <strain evidence="2 3">MKG-38</strain>
    </source>
</reference>
<gene>
    <name evidence="2" type="ORF">CGL56_03345</name>
</gene>
<keyword evidence="1" id="KW-0472">Membrane</keyword>
<dbReference type="OrthoDB" id="350520at2"/>
<evidence type="ECO:0000313" key="3">
    <source>
        <dbReference type="Proteomes" id="UP000226437"/>
    </source>
</evidence>
<proteinExistence type="predicted"/>
<comment type="caution">
    <text evidence="2">The sequence shown here is derived from an EMBL/GenBank/DDBJ whole genome shotgun (WGS) entry which is preliminary data.</text>
</comment>
<feature type="transmembrane region" description="Helical" evidence="1">
    <location>
        <begin position="207"/>
        <end position="225"/>
    </location>
</feature>
<feature type="transmembrane region" description="Helical" evidence="1">
    <location>
        <begin position="94"/>
        <end position="115"/>
    </location>
</feature>
<keyword evidence="1" id="KW-0812">Transmembrane</keyword>
<feature type="transmembrane region" description="Helical" evidence="1">
    <location>
        <begin position="151"/>
        <end position="172"/>
    </location>
</feature>
<keyword evidence="3" id="KW-1185">Reference proteome</keyword>
<feature type="transmembrane region" description="Helical" evidence="1">
    <location>
        <begin position="35"/>
        <end position="56"/>
    </location>
</feature>
<dbReference type="Proteomes" id="UP000226437">
    <property type="component" value="Unassembled WGS sequence"/>
</dbReference>
<sequence>MQKFAAWSVHVFTASGLLAAFMGLLAVSVGDFRQAMLWILVALVIDGVDGTLARMARVREVLPRVSGMTIDYVIDFFSYAILPAYLFYEAFAEMAYGLRLGCCFAMLLSAALYYGIEGMVSADGKHFVGFPVMWNMVVYVLVFVVPELPPVAILLAVLAFAAMHFMPILFAYPSRGGRWWALTLLATVAFLAAAVMNVWYYPEPSPFWRGVCLVTTLYYGVLAAVDTYSAAGARVPEGRAEQP</sequence>
<protein>
    <recommendedName>
        <fullName evidence="4">Phosphatidylcholine synthase</fullName>
    </recommendedName>
</protein>
<evidence type="ECO:0000256" key="1">
    <source>
        <dbReference type="SAM" id="Phobius"/>
    </source>
</evidence>